<dbReference type="Pfam" id="PF23359">
    <property type="entry name" value="Lsr2_DNA-bd"/>
    <property type="match status" value="1"/>
</dbReference>
<organism evidence="4 5">
    <name type="scientific">Mycolicibacterium arenosum</name>
    <dbReference type="NCBI Taxonomy" id="2952157"/>
    <lineage>
        <taxon>Bacteria</taxon>
        <taxon>Bacillati</taxon>
        <taxon>Actinomycetota</taxon>
        <taxon>Actinomycetes</taxon>
        <taxon>Mycobacteriales</taxon>
        <taxon>Mycobacteriaceae</taxon>
        <taxon>Mycolicibacterium</taxon>
    </lineage>
</organism>
<dbReference type="InterPro" id="IPR024412">
    <property type="entry name" value="Lsr2_dim_dom"/>
</dbReference>
<evidence type="ECO:0000313" key="4">
    <source>
        <dbReference type="EMBL" id="MCP9270965.1"/>
    </source>
</evidence>
<feature type="domain" description="Lsr2 dimerization" evidence="2">
    <location>
        <begin position="1"/>
        <end position="57"/>
    </location>
</feature>
<dbReference type="Gene3D" id="3.30.60.230">
    <property type="entry name" value="Lsr2, dimerization domain"/>
    <property type="match status" value="1"/>
</dbReference>
<evidence type="ECO:0000259" key="2">
    <source>
        <dbReference type="Pfam" id="PF11774"/>
    </source>
</evidence>
<accession>A0ABT1LWI7</accession>
<dbReference type="InterPro" id="IPR055370">
    <property type="entry name" value="Lsr2_DNA-bd"/>
</dbReference>
<dbReference type="InterPro" id="IPR036625">
    <property type="entry name" value="E3-bd_dom_sf"/>
</dbReference>
<proteinExistence type="predicted"/>
<sequence>MARTVTMTFVDDVDGTPADETITFSFDGATYEVDLASHNAATLRAQLQMWADAGRRVTGQRSRRVTGPDALRPSLRRRESAAIRDWARRHGHEIADSGRLPVALVDAFYESQSRRQ</sequence>
<dbReference type="Pfam" id="PF11774">
    <property type="entry name" value="Lsr2"/>
    <property type="match status" value="1"/>
</dbReference>
<dbReference type="RefSeq" id="WP_255057938.1">
    <property type="nucleotide sequence ID" value="NZ_JANDBD010000001.1"/>
</dbReference>
<name>A0ABT1LWI7_9MYCO</name>
<feature type="domain" description="Lsr2 DNA-binding" evidence="3">
    <location>
        <begin position="76"/>
        <end position="109"/>
    </location>
</feature>
<evidence type="ECO:0000256" key="1">
    <source>
        <dbReference type="ARBA" id="ARBA00023125"/>
    </source>
</evidence>
<dbReference type="Gene3D" id="4.10.320.10">
    <property type="entry name" value="E3-binding domain"/>
    <property type="match status" value="1"/>
</dbReference>
<protein>
    <submittedName>
        <fullName evidence="4">Lsr2 family protein</fullName>
    </submittedName>
</protein>
<keyword evidence="1" id="KW-0238">DNA-binding</keyword>
<evidence type="ECO:0000259" key="3">
    <source>
        <dbReference type="Pfam" id="PF23359"/>
    </source>
</evidence>
<comment type="caution">
    <text evidence="4">The sequence shown here is derived from an EMBL/GenBank/DDBJ whole genome shotgun (WGS) entry which is preliminary data.</text>
</comment>
<evidence type="ECO:0000313" key="5">
    <source>
        <dbReference type="Proteomes" id="UP001651690"/>
    </source>
</evidence>
<gene>
    <name evidence="4" type="ORF">NM203_02055</name>
</gene>
<reference evidence="4 5" key="1">
    <citation type="submission" date="2022-06" db="EMBL/GenBank/DDBJ databases">
        <title>Mycolicibacterium sp. CAU 1645 isolated from seawater.</title>
        <authorList>
            <person name="Kim W."/>
        </authorList>
    </citation>
    <scope>NUCLEOTIDE SEQUENCE [LARGE SCALE GENOMIC DNA]</scope>
    <source>
        <strain evidence="4 5">CAU 1645</strain>
    </source>
</reference>
<dbReference type="Proteomes" id="UP001651690">
    <property type="component" value="Unassembled WGS sequence"/>
</dbReference>
<dbReference type="InterPro" id="IPR042261">
    <property type="entry name" value="Lsr2-like_dimerization"/>
</dbReference>
<dbReference type="EMBL" id="JANDBD010000001">
    <property type="protein sequence ID" value="MCP9270965.1"/>
    <property type="molecule type" value="Genomic_DNA"/>
</dbReference>
<keyword evidence="5" id="KW-1185">Reference proteome</keyword>